<dbReference type="AlphaFoldDB" id="A0A4R6RJX8"/>
<keyword evidence="1" id="KW-0732">Signal</keyword>
<feature type="signal peptide" evidence="1">
    <location>
        <begin position="1"/>
        <end position="26"/>
    </location>
</feature>
<organism evidence="2 3">
    <name type="scientific">Oharaeibacter diazotrophicus</name>
    <dbReference type="NCBI Taxonomy" id="1920512"/>
    <lineage>
        <taxon>Bacteria</taxon>
        <taxon>Pseudomonadati</taxon>
        <taxon>Pseudomonadota</taxon>
        <taxon>Alphaproteobacteria</taxon>
        <taxon>Hyphomicrobiales</taxon>
        <taxon>Pleomorphomonadaceae</taxon>
        <taxon>Oharaeibacter</taxon>
    </lineage>
</organism>
<feature type="chain" id="PRO_5020476538" evidence="1">
    <location>
        <begin position="27"/>
        <end position="175"/>
    </location>
</feature>
<evidence type="ECO:0000313" key="2">
    <source>
        <dbReference type="EMBL" id="TDP86754.1"/>
    </source>
</evidence>
<protein>
    <submittedName>
        <fullName evidence="2">Uncharacterized protein</fullName>
    </submittedName>
</protein>
<evidence type="ECO:0000313" key="3">
    <source>
        <dbReference type="Proteomes" id="UP000294547"/>
    </source>
</evidence>
<comment type="caution">
    <text evidence="2">The sequence shown here is derived from an EMBL/GenBank/DDBJ whole genome shotgun (WGS) entry which is preliminary data.</text>
</comment>
<dbReference type="EMBL" id="SNXY01000006">
    <property type="protein sequence ID" value="TDP86754.1"/>
    <property type="molecule type" value="Genomic_DNA"/>
</dbReference>
<sequence length="175" mass="18827">MSFSMLLRRSALTVVALACVALPAAAITDLKFTYSTEQTGFLTISPMAMAPDGDATAAKPWLSYWGGARLTGRGCFQTGVNLPQGARIAEVRTWFQKAITFEMWSAKLADGVATKIVGKDTTAADPTARRNFGLAPATATFVDNRAQTYGFGVCLEENEIFFGARIIYKYTSAGD</sequence>
<proteinExistence type="predicted"/>
<dbReference type="Proteomes" id="UP000294547">
    <property type="component" value="Unassembled WGS sequence"/>
</dbReference>
<name>A0A4R6RJX8_9HYPH</name>
<keyword evidence="3" id="KW-1185">Reference proteome</keyword>
<reference evidence="2 3" key="1">
    <citation type="submission" date="2019-03" db="EMBL/GenBank/DDBJ databases">
        <title>Genomic Encyclopedia of Type Strains, Phase IV (KMG-IV): sequencing the most valuable type-strain genomes for metagenomic binning, comparative biology and taxonomic classification.</title>
        <authorList>
            <person name="Goeker M."/>
        </authorList>
    </citation>
    <scope>NUCLEOTIDE SEQUENCE [LARGE SCALE GENOMIC DNA]</scope>
    <source>
        <strain evidence="2 3">DSM 102969</strain>
    </source>
</reference>
<gene>
    <name evidence="2" type="ORF">EDD54_0635</name>
</gene>
<dbReference type="RefSeq" id="WP_126536650.1">
    <property type="nucleotide sequence ID" value="NZ_BSPM01000008.1"/>
</dbReference>
<evidence type="ECO:0000256" key="1">
    <source>
        <dbReference type="SAM" id="SignalP"/>
    </source>
</evidence>
<accession>A0A4R6RJX8</accession>